<evidence type="ECO:0000313" key="1">
    <source>
        <dbReference type="EMBL" id="MFI9120623.1"/>
    </source>
</evidence>
<reference evidence="1 2" key="1">
    <citation type="submission" date="2024-10" db="EMBL/GenBank/DDBJ databases">
        <title>The Natural Products Discovery Center: Release of the First 8490 Sequenced Strains for Exploring Actinobacteria Biosynthetic Diversity.</title>
        <authorList>
            <person name="Kalkreuter E."/>
            <person name="Kautsar S.A."/>
            <person name="Yang D."/>
            <person name="Bader C.D."/>
            <person name="Teijaro C.N."/>
            <person name="Fluegel L."/>
            <person name="Davis C.M."/>
            <person name="Simpson J.R."/>
            <person name="Lauterbach L."/>
            <person name="Steele A.D."/>
            <person name="Gui C."/>
            <person name="Meng S."/>
            <person name="Li G."/>
            <person name="Viehrig K."/>
            <person name="Ye F."/>
            <person name="Su P."/>
            <person name="Kiefer A.F."/>
            <person name="Nichols A."/>
            <person name="Cepeda A.J."/>
            <person name="Yan W."/>
            <person name="Fan B."/>
            <person name="Jiang Y."/>
            <person name="Adhikari A."/>
            <person name="Zheng C.-J."/>
            <person name="Schuster L."/>
            <person name="Cowan T.M."/>
            <person name="Smanski M.J."/>
            <person name="Chevrette M.G."/>
            <person name="De Carvalho L.P.S."/>
            <person name="Shen B."/>
        </authorList>
    </citation>
    <scope>NUCLEOTIDE SEQUENCE [LARGE SCALE GENOMIC DNA]</scope>
    <source>
        <strain evidence="1 2">NPDC053346</strain>
    </source>
</reference>
<gene>
    <name evidence="1" type="ORF">ACIGW0_14675</name>
</gene>
<keyword evidence="2" id="KW-1185">Reference proteome</keyword>
<comment type="caution">
    <text evidence="1">The sequence shown here is derived from an EMBL/GenBank/DDBJ whole genome shotgun (WGS) entry which is preliminary data.</text>
</comment>
<dbReference type="Proteomes" id="UP001614391">
    <property type="component" value="Unassembled WGS sequence"/>
</dbReference>
<name>A0ABW8CSS9_STRBI</name>
<evidence type="ECO:0000313" key="2">
    <source>
        <dbReference type="Proteomes" id="UP001614391"/>
    </source>
</evidence>
<dbReference type="RefSeq" id="WP_399614755.1">
    <property type="nucleotide sequence ID" value="NZ_JBITYT010000005.1"/>
</dbReference>
<organism evidence="1 2">
    <name type="scientific">Streptomyces bikiniensis</name>
    <dbReference type="NCBI Taxonomy" id="1896"/>
    <lineage>
        <taxon>Bacteria</taxon>
        <taxon>Bacillati</taxon>
        <taxon>Actinomycetota</taxon>
        <taxon>Actinomycetes</taxon>
        <taxon>Kitasatosporales</taxon>
        <taxon>Streptomycetaceae</taxon>
        <taxon>Streptomyces</taxon>
    </lineage>
</organism>
<accession>A0ABW8CSS9</accession>
<dbReference type="EMBL" id="JBITYT010000005">
    <property type="protein sequence ID" value="MFI9120623.1"/>
    <property type="molecule type" value="Genomic_DNA"/>
</dbReference>
<protein>
    <submittedName>
        <fullName evidence="1">Uncharacterized protein</fullName>
    </submittedName>
</protein>
<sequence>MGAQLDARYVRCAKPRPARRLRTADGHHVERLAAEAGRETAVEAPFPLKLDPGALVAPRR</sequence>
<proteinExistence type="predicted"/>